<dbReference type="PATRIC" id="fig|1423779.3.peg.1226"/>
<dbReference type="SUPFAM" id="SSF56784">
    <property type="entry name" value="HAD-like"/>
    <property type="match status" value="1"/>
</dbReference>
<sequence length="278" mass="31459">MKIKMIATDLDGTFLHDDHSYNHRLFAKVFRQLRKHQVHFVAASGSSYPRLAREFAPYLDQMSFVSQNGSVVHQGQQLLQTYPIQAPALARVLHVLDRFYGPQDINQLVVSGPQVSYVDQRMDQHNLAIVKTFYEQVHTVTDLRQLFSNNPHEEFTKISINFADHVDLQRVAATLDQYLPASLIIENSGFNTDLIGDARGTKRNGLALLQERFNVADDEIVTFGDNENDLGMLAMTSQSYAMQNAHQLIRMQAGHVTAADNNHDGVLKTIQQILKNDK</sequence>
<dbReference type="InterPro" id="IPR036412">
    <property type="entry name" value="HAD-like_sf"/>
</dbReference>
<dbReference type="GeneID" id="78175278"/>
<evidence type="ECO:0000313" key="2">
    <source>
        <dbReference type="Proteomes" id="UP000050973"/>
    </source>
</evidence>
<dbReference type="AlphaFoldDB" id="A0A0R1WFF4"/>
<comment type="caution">
    <text evidence="1">The sequence shown here is derived from an EMBL/GenBank/DDBJ whole genome shotgun (WGS) entry which is preliminary data.</text>
</comment>
<dbReference type="PANTHER" id="PTHR10000">
    <property type="entry name" value="PHOSPHOSERINE PHOSPHATASE"/>
    <property type="match status" value="1"/>
</dbReference>
<organism evidence="1 2">
    <name type="scientific">Limosilactobacillus oris DSM 4864</name>
    <dbReference type="NCBI Taxonomy" id="1423779"/>
    <lineage>
        <taxon>Bacteria</taxon>
        <taxon>Bacillati</taxon>
        <taxon>Bacillota</taxon>
        <taxon>Bacilli</taxon>
        <taxon>Lactobacillales</taxon>
        <taxon>Lactobacillaceae</taxon>
        <taxon>Limosilactobacillus</taxon>
    </lineage>
</organism>
<dbReference type="PANTHER" id="PTHR10000:SF53">
    <property type="entry name" value="5-AMINO-6-(5-PHOSPHO-D-RIBITYLAMINO)URACIL PHOSPHATASE YBJI-RELATED"/>
    <property type="match status" value="1"/>
</dbReference>
<protein>
    <submittedName>
        <fullName evidence="1">Cof-like hydrolase</fullName>
    </submittedName>
</protein>
<dbReference type="Proteomes" id="UP000050973">
    <property type="component" value="Unassembled WGS sequence"/>
</dbReference>
<dbReference type="GO" id="GO:0000287">
    <property type="term" value="F:magnesium ion binding"/>
    <property type="evidence" value="ECO:0007669"/>
    <property type="project" value="TreeGrafter"/>
</dbReference>
<dbReference type="InterPro" id="IPR006379">
    <property type="entry name" value="HAD-SF_hydro_IIB"/>
</dbReference>
<dbReference type="Pfam" id="PF08282">
    <property type="entry name" value="Hydrolase_3"/>
    <property type="match status" value="1"/>
</dbReference>
<evidence type="ECO:0000313" key="1">
    <source>
        <dbReference type="EMBL" id="KRM16495.1"/>
    </source>
</evidence>
<dbReference type="RefSeq" id="WP_003714978.1">
    <property type="nucleotide sequence ID" value="NZ_AZGE01000003.1"/>
</dbReference>
<accession>A0A0R1WFF4</accession>
<dbReference type="InterPro" id="IPR023214">
    <property type="entry name" value="HAD_sf"/>
</dbReference>
<dbReference type="EMBL" id="AZGE01000003">
    <property type="protein sequence ID" value="KRM16495.1"/>
    <property type="molecule type" value="Genomic_DNA"/>
</dbReference>
<keyword evidence="1" id="KW-0378">Hydrolase</keyword>
<name>A0A0R1WFF4_9LACO</name>
<dbReference type="Gene3D" id="3.40.50.1000">
    <property type="entry name" value="HAD superfamily/HAD-like"/>
    <property type="match status" value="1"/>
</dbReference>
<dbReference type="NCBIfam" id="TIGR01484">
    <property type="entry name" value="HAD-SF-IIB"/>
    <property type="match status" value="1"/>
</dbReference>
<dbReference type="GO" id="GO:0016791">
    <property type="term" value="F:phosphatase activity"/>
    <property type="evidence" value="ECO:0007669"/>
    <property type="project" value="TreeGrafter"/>
</dbReference>
<proteinExistence type="predicted"/>
<reference evidence="1 2" key="1">
    <citation type="journal article" date="2015" name="Genome Announc.">
        <title>Expanding the biotechnology potential of lactobacilli through comparative genomics of 213 strains and associated genera.</title>
        <authorList>
            <person name="Sun Z."/>
            <person name="Harris H.M."/>
            <person name="McCann A."/>
            <person name="Guo C."/>
            <person name="Argimon S."/>
            <person name="Zhang W."/>
            <person name="Yang X."/>
            <person name="Jeffery I.B."/>
            <person name="Cooney J.C."/>
            <person name="Kagawa T.F."/>
            <person name="Liu W."/>
            <person name="Song Y."/>
            <person name="Salvetti E."/>
            <person name="Wrobel A."/>
            <person name="Rasinkangas P."/>
            <person name="Parkhill J."/>
            <person name="Rea M.C."/>
            <person name="O'Sullivan O."/>
            <person name="Ritari J."/>
            <person name="Douillard F.P."/>
            <person name="Paul Ross R."/>
            <person name="Yang R."/>
            <person name="Briner A.E."/>
            <person name="Felis G.E."/>
            <person name="de Vos W.M."/>
            <person name="Barrangou R."/>
            <person name="Klaenhammer T.R."/>
            <person name="Caufield P.W."/>
            <person name="Cui Y."/>
            <person name="Zhang H."/>
            <person name="O'Toole P.W."/>
        </authorList>
    </citation>
    <scope>NUCLEOTIDE SEQUENCE [LARGE SCALE GENOMIC DNA]</scope>
    <source>
        <strain evidence="1 2">DSM 4864</strain>
    </source>
</reference>
<gene>
    <name evidence="1" type="ORF">FC49_GL001194</name>
</gene>
<dbReference type="Gene3D" id="3.30.1240.10">
    <property type="match status" value="1"/>
</dbReference>
<dbReference type="GO" id="GO:0005829">
    <property type="term" value="C:cytosol"/>
    <property type="evidence" value="ECO:0007669"/>
    <property type="project" value="TreeGrafter"/>
</dbReference>